<dbReference type="SUPFAM" id="SSF51230">
    <property type="entry name" value="Single hybrid motif"/>
    <property type="match status" value="1"/>
</dbReference>
<dbReference type="CDD" id="cd06850">
    <property type="entry name" value="biotinyl_domain"/>
    <property type="match status" value="1"/>
</dbReference>
<dbReference type="Pfam" id="PF00364">
    <property type="entry name" value="Biotin_lipoyl"/>
    <property type="match status" value="1"/>
</dbReference>
<evidence type="ECO:0000256" key="1">
    <source>
        <dbReference type="ARBA" id="ARBA00023267"/>
    </source>
</evidence>
<dbReference type="InterPro" id="IPR050709">
    <property type="entry name" value="Biotin_Carboxyl_Carrier/Decarb"/>
</dbReference>
<organism evidence="3 4">
    <name type="scientific">Draconibacterium aestuarii</name>
    <dbReference type="NCBI Taxonomy" id="2998507"/>
    <lineage>
        <taxon>Bacteria</taxon>
        <taxon>Pseudomonadati</taxon>
        <taxon>Bacteroidota</taxon>
        <taxon>Bacteroidia</taxon>
        <taxon>Marinilabiliales</taxon>
        <taxon>Prolixibacteraceae</taxon>
        <taxon>Draconibacterium</taxon>
    </lineage>
</organism>
<sequence>MVAPLEGKFMLTKDNTETALKVGDAVKEGDLICYIESMKTYNAIVSESAGTVTAILKANGDNVDEDDVLVQLG</sequence>
<dbReference type="PANTHER" id="PTHR45266:SF3">
    <property type="entry name" value="OXALOACETATE DECARBOXYLASE ALPHA CHAIN"/>
    <property type="match status" value="1"/>
</dbReference>
<comment type="caution">
    <text evidence="3">The sequence shown here is derived from an EMBL/GenBank/DDBJ whole genome shotgun (WGS) entry which is preliminary data.</text>
</comment>
<dbReference type="InterPro" id="IPR000089">
    <property type="entry name" value="Biotin_lipoyl"/>
</dbReference>
<evidence type="ECO:0000259" key="2">
    <source>
        <dbReference type="PROSITE" id="PS50968"/>
    </source>
</evidence>
<feature type="domain" description="Lipoyl-binding" evidence="2">
    <location>
        <begin position="1"/>
        <end position="73"/>
    </location>
</feature>
<dbReference type="PANTHER" id="PTHR45266">
    <property type="entry name" value="OXALOACETATE DECARBOXYLASE ALPHA CHAIN"/>
    <property type="match status" value="1"/>
</dbReference>
<dbReference type="EMBL" id="JAPOHD010000005">
    <property type="protein sequence ID" value="MCY1719195.1"/>
    <property type="molecule type" value="Genomic_DNA"/>
</dbReference>
<keyword evidence="1" id="KW-0092">Biotin</keyword>
<dbReference type="Proteomes" id="UP001145087">
    <property type="component" value="Unassembled WGS sequence"/>
</dbReference>
<dbReference type="PROSITE" id="PS50968">
    <property type="entry name" value="BIOTINYL_LIPOYL"/>
    <property type="match status" value="1"/>
</dbReference>
<gene>
    <name evidence="3" type="ORF">OU798_02510</name>
</gene>
<reference evidence="3" key="1">
    <citation type="submission" date="2022-11" db="EMBL/GenBank/DDBJ databases">
        <title>Marilongibacter aestuarii gen. nov., sp. nov., isolated from tidal flat sediment.</title>
        <authorList>
            <person name="Jiayan W."/>
        </authorList>
    </citation>
    <scope>NUCLEOTIDE SEQUENCE</scope>
    <source>
        <strain evidence="3">Z1-6</strain>
    </source>
</reference>
<evidence type="ECO:0000313" key="4">
    <source>
        <dbReference type="Proteomes" id="UP001145087"/>
    </source>
</evidence>
<dbReference type="AlphaFoldDB" id="A0A9X3FAA0"/>
<keyword evidence="4" id="KW-1185">Reference proteome</keyword>
<accession>A0A9X3FAA0</accession>
<protein>
    <submittedName>
        <fullName evidence="3">Acetyl-CoA carboxylase biotin carboxyl carrier protein subunit</fullName>
    </submittedName>
</protein>
<evidence type="ECO:0000313" key="3">
    <source>
        <dbReference type="EMBL" id="MCY1719195.1"/>
    </source>
</evidence>
<dbReference type="Gene3D" id="2.40.50.100">
    <property type="match status" value="1"/>
</dbReference>
<name>A0A9X3FAA0_9BACT</name>
<proteinExistence type="predicted"/>
<dbReference type="InterPro" id="IPR011053">
    <property type="entry name" value="Single_hybrid_motif"/>
</dbReference>